<proteinExistence type="inferred from homology"/>
<accession>A0AAF0AYD4</accession>
<dbReference type="Pfam" id="PF08569">
    <property type="entry name" value="Mo25"/>
    <property type="match status" value="1"/>
</dbReference>
<name>A0AAF0AYD4_9SCHI</name>
<dbReference type="PANTHER" id="PTHR10182:SF3">
    <property type="entry name" value="PROTEIN MO25"/>
    <property type="match status" value="1"/>
</dbReference>
<protein>
    <submittedName>
        <fullName evidence="2">Mo25 family protein Pmo25</fullName>
    </submittedName>
</protein>
<dbReference type="Gene3D" id="1.25.10.10">
    <property type="entry name" value="Leucine-rich Repeat Variant"/>
    <property type="match status" value="1"/>
</dbReference>
<dbReference type="PANTHER" id="PTHR10182">
    <property type="entry name" value="CALCIUM-BINDING PROTEIN 39-RELATED"/>
    <property type="match status" value="1"/>
</dbReference>
<dbReference type="InterPro" id="IPR016024">
    <property type="entry name" value="ARM-type_fold"/>
</dbReference>
<organism evidence="2 3">
    <name type="scientific">Schizosaccharomyces osmophilus</name>
    <dbReference type="NCBI Taxonomy" id="2545709"/>
    <lineage>
        <taxon>Eukaryota</taxon>
        <taxon>Fungi</taxon>
        <taxon>Dikarya</taxon>
        <taxon>Ascomycota</taxon>
        <taxon>Taphrinomycotina</taxon>
        <taxon>Schizosaccharomycetes</taxon>
        <taxon>Schizosaccharomycetales</taxon>
        <taxon>Schizosaccharomycetaceae</taxon>
        <taxon>Schizosaccharomyces</taxon>
    </lineage>
</organism>
<gene>
    <name evidence="2" type="primary">pmo25</name>
    <name evidence="2" type="ORF">SOMG_03888</name>
</gene>
<keyword evidence="3" id="KW-1185">Reference proteome</keyword>
<dbReference type="GO" id="GO:0005737">
    <property type="term" value="C:cytoplasm"/>
    <property type="evidence" value="ECO:0007669"/>
    <property type="project" value="UniProtKB-ARBA"/>
</dbReference>
<dbReference type="Proteomes" id="UP001212411">
    <property type="component" value="Chromosome 2"/>
</dbReference>
<dbReference type="FunFam" id="1.25.10.10:FF:000257">
    <property type="entry name" value="Conidiophore development protein hymA"/>
    <property type="match status" value="1"/>
</dbReference>
<dbReference type="KEGG" id="som:SOMG_03888"/>
<dbReference type="AlphaFoldDB" id="A0AAF0AYD4"/>
<dbReference type="GO" id="GO:0043539">
    <property type="term" value="F:protein serine/threonine kinase activator activity"/>
    <property type="evidence" value="ECO:0007669"/>
    <property type="project" value="TreeGrafter"/>
</dbReference>
<dbReference type="EMBL" id="CP115612">
    <property type="protein sequence ID" value="WBW74509.1"/>
    <property type="molecule type" value="Genomic_DNA"/>
</dbReference>
<dbReference type="RefSeq" id="XP_056038752.1">
    <property type="nucleotide sequence ID" value="XM_056182675.1"/>
</dbReference>
<dbReference type="GeneID" id="80877364"/>
<reference evidence="2 3" key="1">
    <citation type="journal article" date="2023" name="G3 (Bethesda)">
        <title>A high-quality reference genome for the fission yeast Schizosaccharomyces osmophilus.</title>
        <authorList>
            <person name="Jia G.S."/>
            <person name="Zhang W.C."/>
            <person name="Liang Y."/>
            <person name="Liu X.H."/>
            <person name="Rhind N."/>
            <person name="Pidoux A."/>
            <person name="Brysch-Herzberg M."/>
            <person name="Du L.L."/>
        </authorList>
    </citation>
    <scope>NUCLEOTIDE SEQUENCE [LARGE SCALE GENOMIC DNA]</scope>
    <source>
        <strain evidence="2 3">CBS 15793</strain>
    </source>
</reference>
<comment type="similarity">
    <text evidence="1">Belongs to the Mo25 family.</text>
</comment>
<evidence type="ECO:0000256" key="1">
    <source>
        <dbReference type="ARBA" id="ARBA00011012"/>
    </source>
</evidence>
<evidence type="ECO:0000313" key="3">
    <source>
        <dbReference type="Proteomes" id="UP001212411"/>
    </source>
</evidence>
<dbReference type="GO" id="GO:0035556">
    <property type="term" value="P:intracellular signal transduction"/>
    <property type="evidence" value="ECO:0007669"/>
    <property type="project" value="TreeGrafter"/>
</dbReference>
<dbReference type="InterPro" id="IPR013878">
    <property type="entry name" value="Mo25"/>
</dbReference>
<evidence type="ECO:0000313" key="2">
    <source>
        <dbReference type="EMBL" id="WBW74509.1"/>
    </source>
</evidence>
<dbReference type="InterPro" id="IPR011989">
    <property type="entry name" value="ARM-like"/>
</dbReference>
<sequence length="329" mass="38407">MSFLFAKRPKSNQDVVRNLCEQLHRLEGNQDKKKSFDEIAKSLQNLRIALCGTAETEPHADQVSELSLQIYQSNVLLLLVRNLRKLDFESRKDTGLIFSAMLRRQVASRCPTVDYIMGNTNIFPILISYYQYPESAFTAGTVLRECARHDILNQVLLETNQFWLFFDLVQAPSFDVASDAFSTFKALLLTHKHRVAEFIFKNFDRFFSHFTVLLNSVNYVTKRQSLKLLGEILLNRANYSVMTRYLASAENLKLMMILLRDKSKNIQFEAFHVFKLFVANPEKSPEVVEILRRNKSKLLTYLSVFHNDRKNDEQFNDERAFILKQIERL</sequence>
<dbReference type="SUPFAM" id="SSF48371">
    <property type="entry name" value="ARM repeat"/>
    <property type="match status" value="1"/>
</dbReference>